<dbReference type="EMBL" id="MEXR01000057">
    <property type="protein sequence ID" value="OGD08444.1"/>
    <property type="molecule type" value="Genomic_DNA"/>
</dbReference>
<comment type="caution">
    <text evidence="2">The sequence shown here is derived from an EMBL/GenBank/DDBJ whole genome shotgun (WGS) entry which is preliminary data.</text>
</comment>
<keyword evidence="1" id="KW-1133">Transmembrane helix</keyword>
<dbReference type="AlphaFoldDB" id="A0A1F4ZSV1"/>
<proteinExistence type="predicted"/>
<dbReference type="Proteomes" id="UP000176424">
    <property type="component" value="Unassembled WGS sequence"/>
</dbReference>
<sequence>MDCQGELTKISITGVDESWRCGNCGGIQVAGWVINKLAEKGELGIDRIDSKPETGDHKYACPTDGEKMVREESEELPVGVAIYKCEKCKNRWLPGNSVFDLAEAFKVKNEYQQRWKKRSSWIGFVLPVVLTVVLTVGLVGAVAGIGQRLGIGTRAATVVGRVSVLYSQEGKAEVRFRSAEPVGVVSYKRERDLEWQAASVMASGDWQVVVIDGVSLGEKLWLAFGQDVRQVKIGQVN</sequence>
<protein>
    <recommendedName>
        <fullName evidence="4">Transcription factor zinc-finger domain-containing protein</fullName>
    </recommendedName>
</protein>
<keyword evidence="1" id="KW-0812">Transmembrane</keyword>
<feature type="transmembrane region" description="Helical" evidence="1">
    <location>
        <begin position="121"/>
        <end position="145"/>
    </location>
</feature>
<evidence type="ECO:0008006" key="4">
    <source>
        <dbReference type="Google" id="ProtNLM"/>
    </source>
</evidence>
<organism evidence="2 3">
    <name type="scientific">Candidatus Amesbacteria bacterium RIFOXYB1_FULL_44_23</name>
    <dbReference type="NCBI Taxonomy" id="1797263"/>
    <lineage>
        <taxon>Bacteria</taxon>
        <taxon>Candidatus Amesiibacteriota</taxon>
    </lineage>
</organism>
<accession>A0A1F4ZSV1</accession>
<evidence type="ECO:0000256" key="1">
    <source>
        <dbReference type="SAM" id="Phobius"/>
    </source>
</evidence>
<evidence type="ECO:0000313" key="3">
    <source>
        <dbReference type="Proteomes" id="UP000176424"/>
    </source>
</evidence>
<keyword evidence="1" id="KW-0472">Membrane</keyword>
<dbReference type="STRING" id="1797263.A2397_00690"/>
<reference evidence="2 3" key="1">
    <citation type="journal article" date="2016" name="Nat. Commun.">
        <title>Thousands of microbial genomes shed light on interconnected biogeochemical processes in an aquifer system.</title>
        <authorList>
            <person name="Anantharaman K."/>
            <person name="Brown C.T."/>
            <person name="Hug L.A."/>
            <person name="Sharon I."/>
            <person name="Castelle C.J."/>
            <person name="Probst A.J."/>
            <person name="Thomas B.C."/>
            <person name="Singh A."/>
            <person name="Wilkins M.J."/>
            <person name="Karaoz U."/>
            <person name="Brodie E.L."/>
            <person name="Williams K.H."/>
            <person name="Hubbard S.S."/>
            <person name="Banfield J.F."/>
        </authorList>
    </citation>
    <scope>NUCLEOTIDE SEQUENCE [LARGE SCALE GENOMIC DNA]</scope>
</reference>
<gene>
    <name evidence="2" type="ORF">A2397_00690</name>
</gene>
<name>A0A1F4ZSV1_9BACT</name>
<evidence type="ECO:0000313" key="2">
    <source>
        <dbReference type="EMBL" id="OGD08444.1"/>
    </source>
</evidence>